<keyword evidence="1" id="KW-0472">Membrane</keyword>
<dbReference type="PANTHER" id="PTHR33538:SF2">
    <property type="entry name" value="PROTEIN GAMETE EXPRESSED 1"/>
    <property type="match status" value="1"/>
</dbReference>
<feature type="transmembrane region" description="Helical" evidence="1">
    <location>
        <begin position="245"/>
        <end position="268"/>
    </location>
</feature>
<feature type="signal peptide" evidence="2">
    <location>
        <begin position="1"/>
        <end position="19"/>
    </location>
</feature>
<feature type="chain" id="PRO_5040479688" evidence="2">
    <location>
        <begin position="20"/>
        <end position="445"/>
    </location>
</feature>
<reference evidence="3" key="1">
    <citation type="submission" date="2022-01" db="EMBL/GenBank/DDBJ databases">
        <authorList>
            <person name="King R."/>
        </authorList>
    </citation>
    <scope>NUCLEOTIDE SEQUENCE</scope>
</reference>
<organism evidence="3 4">
    <name type="scientific">Diabrotica balteata</name>
    <name type="common">Banded cucumber beetle</name>
    <dbReference type="NCBI Taxonomy" id="107213"/>
    <lineage>
        <taxon>Eukaryota</taxon>
        <taxon>Metazoa</taxon>
        <taxon>Ecdysozoa</taxon>
        <taxon>Arthropoda</taxon>
        <taxon>Hexapoda</taxon>
        <taxon>Insecta</taxon>
        <taxon>Pterygota</taxon>
        <taxon>Neoptera</taxon>
        <taxon>Endopterygota</taxon>
        <taxon>Coleoptera</taxon>
        <taxon>Polyphaga</taxon>
        <taxon>Cucujiformia</taxon>
        <taxon>Chrysomeloidea</taxon>
        <taxon>Chrysomelidae</taxon>
        <taxon>Galerucinae</taxon>
        <taxon>Diabroticina</taxon>
        <taxon>Diabroticites</taxon>
        <taxon>Diabrotica</taxon>
    </lineage>
</organism>
<accession>A0A9N9XD51</accession>
<dbReference type="PANTHER" id="PTHR33538">
    <property type="entry name" value="PROTEIN GAMETE EXPRESSED 1"/>
    <property type="match status" value="1"/>
</dbReference>
<keyword evidence="1" id="KW-0812">Transmembrane</keyword>
<dbReference type="Proteomes" id="UP001153709">
    <property type="component" value="Chromosome 3"/>
</dbReference>
<feature type="transmembrane region" description="Helical" evidence="1">
    <location>
        <begin position="280"/>
        <end position="304"/>
    </location>
</feature>
<keyword evidence="2" id="KW-0732">Signal</keyword>
<evidence type="ECO:0000256" key="1">
    <source>
        <dbReference type="SAM" id="Phobius"/>
    </source>
</evidence>
<dbReference type="InterPro" id="IPR040346">
    <property type="entry name" value="GEX1/Brambleberry"/>
</dbReference>
<evidence type="ECO:0000313" key="4">
    <source>
        <dbReference type="Proteomes" id="UP001153709"/>
    </source>
</evidence>
<name>A0A9N9XD51_DIABA</name>
<feature type="transmembrane region" description="Helical" evidence="1">
    <location>
        <begin position="215"/>
        <end position="233"/>
    </location>
</feature>
<keyword evidence="1" id="KW-1133">Transmembrane helix</keyword>
<dbReference type="EMBL" id="OU898278">
    <property type="protein sequence ID" value="CAG9831272.1"/>
    <property type="molecule type" value="Genomic_DNA"/>
</dbReference>
<evidence type="ECO:0000313" key="3">
    <source>
        <dbReference type="EMBL" id="CAG9831272.1"/>
    </source>
</evidence>
<sequence>MRVCIIIFLICFLSLTGNTSYNSQEQEIEERGKAQYQLIQEKGNLPQYGTCWKSGIEYLQRGCKLLTEEIQSEIALHFTNCFLSMSGHDTYNCGLDKKANVRAICINSMSDRAFNVYTEFYTHTQNICAFLQGHVWQEIITENTILVGKQLKETAQNQEGLLAAQKESLRLQEKMLHHGKVLENILEDLFRQHGDNLNVLLTTITNFQSWIIREMSWFNSVIFYTVSIVLSFICTSSYRTSASRLIIFFLQFLNFLTERIICSIYIFISGKDTSNLYSKVYSYIWFSRYVFISFSVFFLVYSAVRHKNYAKQQFEILLSIQKQNSNILKILQSNPKLLNVSPEIADKIHLNSINENIKAMNNSLGDLKSSKDILNKSQKELSNDIDNKDKYSELLNLNIRTPTRKRHILISDNNVNKQLKDSNVSLDEKYNLRSNRCAKSEPRII</sequence>
<gene>
    <name evidence="3" type="ORF">DIABBA_LOCUS4878</name>
</gene>
<evidence type="ECO:0000256" key="2">
    <source>
        <dbReference type="SAM" id="SignalP"/>
    </source>
</evidence>
<dbReference type="OrthoDB" id="377549at2759"/>
<proteinExistence type="predicted"/>
<protein>
    <submittedName>
        <fullName evidence="3">Uncharacterized protein</fullName>
    </submittedName>
</protein>
<dbReference type="AlphaFoldDB" id="A0A9N9XD51"/>
<keyword evidence="4" id="KW-1185">Reference proteome</keyword>